<organism evidence="1 2">
    <name type="scientific">Leucobacter allii</name>
    <dbReference type="NCBI Taxonomy" id="2932247"/>
    <lineage>
        <taxon>Bacteria</taxon>
        <taxon>Bacillati</taxon>
        <taxon>Actinomycetota</taxon>
        <taxon>Actinomycetes</taxon>
        <taxon>Micrococcales</taxon>
        <taxon>Microbacteriaceae</taxon>
        <taxon>Leucobacter</taxon>
    </lineage>
</organism>
<reference evidence="1 2" key="1">
    <citation type="submission" date="2022-04" db="EMBL/GenBank/DDBJ databases">
        <title>Leucobacter sp. isolated from rhizosphere of garlic.</title>
        <authorList>
            <person name="Won M."/>
            <person name="Lee C.-M."/>
            <person name="Woen H.-Y."/>
            <person name="Kwon S.-W."/>
        </authorList>
    </citation>
    <scope>NUCLEOTIDE SEQUENCE [LARGE SCALE GENOMIC DNA]</scope>
    <source>
        <strain evidence="1 2">H21R-40</strain>
    </source>
</reference>
<evidence type="ECO:0000313" key="1">
    <source>
        <dbReference type="EMBL" id="UOQ58787.1"/>
    </source>
</evidence>
<dbReference type="RefSeq" id="WP_244729918.1">
    <property type="nucleotide sequence ID" value="NZ_CP095045.1"/>
</dbReference>
<dbReference type="EMBL" id="CP095045">
    <property type="protein sequence ID" value="UOQ58787.1"/>
    <property type="molecule type" value="Genomic_DNA"/>
</dbReference>
<keyword evidence="2" id="KW-1185">Reference proteome</keyword>
<dbReference type="Proteomes" id="UP000831786">
    <property type="component" value="Chromosome"/>
</dbReference>
<protein>
    <submittedName>
        <fullName evidence="1">Uncharacterized protein</fullName>
    </submittedName>
</protein>
<gene>
    <name evidence="1" type="ORF">MUN78_08215</name>
</gene>
<proteinExistence type="predicted"/>
<evidence type="ECO:0000313" key="2">
    <source>
        <dbReference type="Proteomes" id="UP000831786"/>
    </source>
</evidence>
<accession>A0ABY4FR71</accession>
<sequence>MTPSEVRLLASERRGLFGAGEFARLGDPGLRTRRWCRAAIALLVEEECWAPEIHWAPAESVRLRFRRRGNAEWAERVARRGGFAVTLEARGRRGAVLVVRMAPP</sequence>
<name>A0ABY4FR71_9MICO</name>